<dbReference type="PANTHER" id="PTHR47234:SF2">
    <property type="entry name" value="TONB-DEPENDENT RECEPTOR"/>
    <property type="match status" value="1"/>
</dbReference>
<dbReference type="InterPro" id="IPR012910">
    <property type="entry name" value="Plug_dom"/>
</dbReference>
<protein>
    <submittedName>
        <fullName evidence="4">TonB-dependent receptor plug domain-containing protein</fullName>
    </submittedName>
</protein>
<evidence type="ECO:0000256" key="1">
    <source>
        <dbReference type="PROSITE-ProRule" id="PRU01360"/>
    </source>
</evidence>
<dbReference type="Pfam" id="PF07715">
    <property type="entry name" value="Plug"/>
    <property type="match status" value="1"/>
</dbReference>
<dbReference type="Gene3D" id="2.170.130.10">
    <property type="entry name" value="TonB-dependent receptor, plug domain"/>
    <property type="match status" value="1"/>
</dbReference>
<keyword evidence="1" id="KW-0813">Transport</keyword>
<gene>
    <name evidence="4" type="ORF">ACFOHL_16310</name>
</gene>
<proteinExistence type="inferred from homology"/>
<evidence type="ECO:0000259" key="3">
    <source>
        <dbReference type="Pfam" id="PF07715"/>
    </source>
</evidence>
<dbReference type="PROSITE" id="PS52016">
    <property type="entry name" value="TONB_DEPENDENT_REC_3"/>
    <property type="match status" value="1"/>
</dbReference>
<dbReference type="RefSeq" id="WP_376921302.1">
    <property type="nucleotide sequence ID" value="NZ_JBHRSW010000047.1"/>
</dbReference>
<feature type="region of interest" description="Disordered" evidence="2">
    <location>
        <begin position="253"/>
        <end position="274"/>
    </location>
</feature>
<organism evidence="4 5">
    <name type="scientific">Agaribacter flavus</name>
    <dbReference type="NCBI Taxonomy" id="1902781"/>
    <lineage>
        <taxon>Bacteria</taxon>
        <taxon>Pseudomonadati</taxon>
        <taxon>Pseudomonadota</taxon>
        <taxon>Gammaproteobacteria</taxon>
        <taxon>Alteromonadales</taxon>
        <taxon>Alteromonadaceae</taxon>
        <taxon>Agaribacter</taxon>
    </lineage>
</organism>
<dbReference type="InterPro" id="IPR037066">
    <property type="entry name" value="Plug_dom_sf"/>
</dbReference>
<comment type="similarity">
    <text evidence="1">Belongs to the TonB-dependent receptor family.</text>
</comment>
<comment type="caution">
    <text evidence="4">The sequence shown here is derived from an EMBL/GenBank/DDBJ whole genome shotgun (WGS) entry which is preliminary data.</text>
</comment>
<evidence type="ECO:0000256" key="2">
    <source>
        <dbReference type="SAM" id="MobiDB-lite"/>
    </source>
</evidence>
<dbReference type="Proteomes" id="UP001595478">
    <property type="component" value="Unassembled WGS sequence"/>
</dbReference>
<dbReference type="SUPFAM" id="SSF56935">
    <property type="entry name" value="Porins"/>
    <property type="match status" value="1"/>
</dbReference>
<feature type="region of interest" description="Disordered" evidence="2">
    <location>
        <begin position="370"/>
        <end position="389"/>
    </location>
</feature>
<keyword evidence="1" id="KW-0812">Transmembrane</keyword>
<reference evidence="5" key="1">
    <citation type="journal article" date="2019" name="Int. J. Syst. Evol. Microbiol.">
        <title>The Global Catalogue of Microorganisms (GCM) 10K type strain sequencing project: providing services to taxonomists for standard genome sequencing and annotation.</title>
        <authorList>
            <consortium name="The Broad Institute Genomics Platform"/>
            <consortium name="The Broad Institute Genome Sequencing Center for Infectious Disease"/>
            <person name="Wu L."/>
            <person name="Ma J."/>
        </authorList>
    </citation>
    <scope>NUCLEOTIDE SEQUENCE [LARGE SCALE GENOMIC DNA]</scope>
    <source>
        <strain evidence="5">KCTC 52473</strain>
    </source>
</reference>
<dbReference type="PANTHER" id="PTHR47234">
    <property type="match status" value="1"/>
</dbReference>
<keyword evidence="1" id="KW-0472">Membrane</keyword>
<keyword evidence="5" id="KW-1185">Reference proteome</keyword>
<keyword evidence="1" id="KW-1134">Transmembrane beta strand</keyword>
<comment type="subcellular location">
    <subcellularLocation>
        <location evidence="1">Cell outer membrane</location>
        <topology evidence="1">Multi-pass membrane protein</topology>
    </subcellularLocation>
</comment>
<keyword evidence="1" id="KW-0998">Cell outer membrane</keyword>
<evidence type="ECO:0000313" key="5">
    <source>
        <dbReference type="Proteomes" id="UP001595478"/>
    </source>
</evidence>
<dbReference type="EMBL" id="JBHRSW010000047">
    <property type="protein sequence ID" value="MFC3123187.1"/>
    <property type="molecule type" value="Genomic_DNA"/>
</dbReference>
<keyword evidence="4" id="KW-0675">Receptor</keyword>
<sequence length="409" mass="43229">MTATPTHIDKPNFKLKTLSKRIILALSLGISSSFLPSVYAQTETAESNDEAAANEEAIERIILTGTRIQRAGFESSTPVNVVGLEAIEQSGYSNLYDVLKTVPSIGVGLGSANASPGGLSNPEAGASFVNLRGLGTDRSLVLIDGRRRVSGSSASSAVDLSMIPAGLIKRVEVITGGASAVYGADAVSGVLNMIMKDSIDGIEVSTSAGASTEGGGGERFSFDFAGGAEFDGGRGSMVFGLSLSKEQELRTSQRDFGTQLNLRPNPDNTGPDDGIPDRIHVDDLGIFAFSPKGAFNIGGTWYTADPNLRPIDRGVPFDGIRGIGAEGFRQVDFSRLRQQQQTLATRLSIDYDLFDDVSFFLDADYGKTETVGSGQPDNTTQGGGFTINRLQRDNPFIPADISACSRTTF</sequence>
<feature type="compositionally biased region" description="Polar residues" evidence="2">
    <location>
        <begin position="370"/>
        <end position="380"/>
    </location>
</feature>
<name>A0ABV7FWH8_9ALTE</name>
<feature type="compositionally biased region" description="Polar residues" evidence="2">
    <location>
        <begin position="254"/>
        <end position="268"/>
    </location>
</feature>
<evidence type="ECO:0000313" key="4">
    <source>
        <dbReference type="EMBL" id="MFC3123187.1"/>
    </source>
</evidence>
<dbReference type="InterPro" id="IPR039426">
    <property type="entry name" value="TonB-dep_rcpt-like"/>
</dbReference>
<accession>A0ABV7FWH8</accession>
<feature type="domain" description="TonB-dependent receptor plug" evidence="3">
    <location>
        <begin position="74"/>
        <end position="190"/>
    </location>
</feature>